<dbReference type="Gene3D" id="3.90.70.10">
    <property type="entry name" value="Cysteine proteinases"/>
    <property type="match status" value="1"/>
</dbReference>
<feature type="domain" description="Peptidase C1A papain C-terminal" evidence="8">
    <location>
        <begin position="136"/>
        <end position="351"/>
    </location>
</feature>
<dbReference type="InterPro" id="IPR025661">
    <property type="entry name" value="Pept_asp_AS"/>
</dbReference>
<evidence type="ECO:0000256" key="3">
    <source>
        <dbReference type="ARBA" id="ARBA00022729"/>
    </source>
</evidence>
<comment type="similarity">
    <text evidence="1">Belongs to the peptidase C1 family.</text>
</comment>
<evidence type="ECO:0000313" key="10">
    <source>
        <dbReference type="EMBL" id="KAK4759155.1"/>
    </source>
</evidence>
<dbReference type="Proteomes" id="UP001345219">
    <property type="component" value="Chromosome 17"/>
</dbReference>
<evidence type="ECO:0000256" key="6">
    <source>
        <dbReference type="ARBA" id="ARBA00023145"/>
    </source>
</evidence>
<dbReference type="SMART" id="SM00848">
    <property type="entry name" value="Inhibitor_I29"/>
    <property type="match status" value="1"/>
</dbReference>
<proteinExistence type="inferred from homology"/>
<keyword evidence="3" id="KW-0732">Signal</keyword>
<evidence type="ECO:0000259" key="9">
    <source>
        <dbReference type="SMART" id="SM00848"/>
    </source>
</evidence>
<dbReference type="GO" id="GO:0006508">
    <property type="term" value="P:proteolysis"/>
    <property type="evidence" value="ECO:0007669"/>
    <property type="project" value="UniProtKB-KW"/>
</dbReference>
<dbReference type="AlphaFoldDB" id="A0AAN7Q8X2"/>
<organism evidence="10 11">
    <name type="scientific">Trapa incisa</name>
    <dbReference type="NCBI Taxonomy" id="236973"/>
    <lineage>
        <taxon>Eukaryota</taxon>
        <taxon>Viridiplantae</taxon>
        <taxon>Streptophyta</taxon>
        <taxon>Embryophyta</taxon>
        <taxon>Tracheophyta</taxon>
        <taxon>Spermatophyta</taxon>
        <taxon>Magnoliopsida</taxon>
        <taxon>eudicotyledons</taxon>
        <taxon>Gunneridae</taxon>
        <taxon>Pentapetalae</taxon>
        <taxon>rosids</taxon>
        <taxon>malvids</taxon>
        <taxon>Myrtales</taxon>
        <taxon>Lythraceae</taxon>
        <taxon>Trapa</taxon>
    </lineage>
</organism>
<gene>
    <name evidence="10" type="ORF">SAY87_022286</name>
</gene>
<dbReference type="InterPro" id="IPR013201">
    <property type="entry name" value="Prot_inhib_I29"/>
</dbReference>
<protein>
    <submittedName>
        <fullName evidence="10">Uncharacterized protein</fullName>
    </submittedName>
</protein>
<dbReference type="InterPro" id="IPR025660">
    <property type="entry name" value="Pept_his_AS"/>
</dbReference>
<dbReference type="PROSITE" id="PS00640">
    <property type="entry name" value="THIOL_PROTEASE_ASN"/>
    <property type="match status" value="1"/>
</dbReference>
<evidence type="ECO:0000259" key="8">
    <source>
        <dbReference type="SMART" id="SM00645"/>
    </source>
</evidence>
<dbReference type="SMART" id="SM00645">
    <property type="entry name" value="Pept_C1"/>
    <property type="match status" value="1"/>
</dbReference>
<keyword evidence="11" id="KW-1185">Reference proteome</keyword>
<feature type="domain" description="Cathepsin propeptide inhibitor" evidence="9">
    <location>
        <begin position="47"/>
        <end position="105"/>
    </location>
</feature>
<keyword evidence="5" id="KW-0788">Thiol protease</keyword>
<dbReference type="EMBL" id="JAXIOK010000011">
    <property type="protein sequence ID" value="KAK4759155.1"/>
    <property type="molecule type" value="Genomic_DNA"/>
</dbReference>
<sequence length="352" mass="39286">MASRYNNYPFMNSLIITTLFTLIITDGLSLALGRPIVPDDELMKRKHEEWMALHGRVYKDVAEKEARYNIFKENLRHIDAFNNNNNGSGFTLGVNKFADLTNKEFRETYTQYRRKPPSVLSNSEAKSFRYRNFTAIPKSLDWRARKAVSSVKNQGSCGCCWAFSAVAATEGIIMLKKGKLRSLSVQELVDCDKTLNHGCHGGLMDHAFQYIKRNGLTSEANYRYKEAGGKCNARKAAKKAAMIAGYEDVPKKSEKALLQAVANQPVSIAIEGGGFMFRFYSGGVFTGSCGTDVDHAVTVVGFGRSSARKKYWILKNSWGTGWGEKGYMRIQRDVRSKAGLCGLAIEPSYPTL</sequence>
<evidence type="ECO:0000256" key="7">
    <source>
        <dbReference type="ARBA" id="ARBA00023157"/>
    </source>
</evidence>
<evidence type="ECO:0000313" key="11">
    <source>
        <dbReference type="Proteomes" id="UP001345219"/>
    </source>
</evidence>
<dbReference type="InterPro" id="IPR000169">
    <property type="entry name" value="Pept_cys_AS"/>
</dbReference>
<dbReference type="SUPFAM" id="SSF54001">
    <property type="entry name" value="Cysteine proteinases"/>
    <property type="match status" value="1"/>
</dbReference>
<name>A0AAN7Q8X2_9MYRT</name>
<dbReference type="InterPro" id="IPR038765">
    <property type="entry name" value="Papain-like_cys_pep_sf"/>
</dbReference>
<keyword evidence="7" id="KW-1015">Disulfide bond</keyword>
<dbReference type="Pfam" id="PF08246">
    <property type="entry name" value="Inhibitor_I29"/>
    <property type="match status" value="1"/>
</dbReference>
<evidence type="ECO:0000256" key="2">
    <source>
        <dbReference type="ARBA" id="ARBA00022670"/>
    </source>
</evidence>
<keyword evidence="4" id="KW-0378">Hydrolase</keyword>
<reference evidence="10 11" key="1">
    <citation type="journal article" date="2023" name="Hortic Res">
        <title>Pangenome of water caltrop reveals structural variations and asymmetric subgenome divergence after allopolyploidization.</title>
        <authorList>
            <person name="Zhang X."/>
            <person name="Chen Y."/>
            <person name="Wang L."/>
            <person name="Yuan Y."/>
            <person name="Fang M."/>
            <person name="Shi L."/>
            <person name="Lu R."/>
            <person name="Comes H.P."/>
            <person name="Ma Y."/>
            <person name="Chen Y."/>
            <person name="Huang G."/>
            <person name="Zhou Y."/>
            <person name="Zheng Z."/>
            <person name="Qiu Y."/>
        </authorList>
    </citation>
    <scope>NUCLEOTIDE SEQUENCE [LARGE SCALE GENOMIC DNA]</scope>
    <source>
        <tissue evidence="10">Roots</tissue>
    </source>
</reference>
<dbReference type="PRINTS" id="PR00705">
    <property type="entry name" value="PAPAIN"/>
</dbReference>
<dbReference type="PANTHER" id="PTHR12411">
    <property type="entry name" value="CYSTEINE PROTEASE FAMILY C1-RELATED"/>
    <property type="match status" value="1"/>
</dbReference>
<keyword evidence="2" id="KW-0645">Protease</keyword>
<dbReference type="InterPro" id="IPR000668">
    <property type="entry name" value="Peptidase_C1A_C"/>
</dbReference>
<evidence type="ECO:0000256" key="1">
    <source>
        <dbReference type="ARBA" id="ARBA00008455"/>
    </source>
</evidence>
<keyword evidence="6" id="KW-0865">Zymogen</keyword>
<evidence type="ECO:0000256" key="5">
    <source>
        <dbReference type="ARBA" id="ARBA00022807"/>
    </source>
</evidence>
<dbReference type="FunFam" id="3.90.70.10:FF:000023">
    <property type="entry name" value="Senescence-specific cysteine protease SAG39"/>
    <property type="match status" value="1"/>
</dbReference>
<dbReference type="InterPro" id="IPR039417">
    <property type="entry name" value="Peptidase_C1A_papain-like"/>
</dbReference>
<dbReference type="GO" id="GO:0008234">
    <property type="term" value="F:cysteine-type peptidase activity"/>
    <property type="evidence" value="ECO:0007669"/>
    <property type="project" value="UniProtKB-KW"/>
</dbReference>
<dbReference type="CDD" id="cd02248">
    <property type="entry name" value="Peptidase_C1A"/>
    <property type="match status" value="1"/>
</dbReference>
<dbReference type="PROSITE" id="PS00639">
    <property type="entry name" value="THIOL_PROTEASE_HIS"/>
    <property type="match status" value="1"/>
</dbReference>
<evidence type="ECO:0000256" key="4">
    <source>
        <dbReference type="ARBA" id="ARBA00022801"/>
    </source>
</evidence>
<dbReference type="PROSITE" id="PS00139">
    <property type="entry name" value="THIOL_PROTEASE_CYS"/>
    <property type="match status" value="1"/>
</dbReference>
<dbReference type="InterPro" id="IPR013128">
    <property type="entry name" value="Peptidase_C1A"/>
</dbReference>
<accession>A0AAN7Q8X2</accession>
<comment type="caution">
    <text evidence="10">The sequence shown here is derived from an EMBL/GenBank/DDBJ whole genome shotgun (WGS) entry which is preliminary data.</text>
</comment>
<dbReference type="Pfam" id="PF00112">
    <property type="entry name" value="Peptidase_C1"/>
    <property type="match status" value="1"/>
</dbReference>